<name>E0XUI2_9BACT</name>
<evidence type="ECO:0000256" key="1">
    <source>
        <dbReference type="ARBA" id="ARBA00000012"/>
    </source>
</evidence>
<evidence type="ECO:0000256" key="9">
    <source>
        <dbReference type="ARBA" id="ARBA00022842"/>
    </source>
</evidence>
<dbReference type="PROSITE" id="PS00793">
    <property type="entry name" value="DHPS_2"/>
    <property type="match status" value="1"/>
</dbReference>
<dbReference type="PROSITE" id="PS50972">
    <property type="entry name" value="PTERIN_BINDING"/>
    <property type="match status" value="1"/>
</dbReference>
<evidence type="ECO:0000313" key="14">
    <source>
        <dbReference type="EMBL" id="ADI18073.1"/>
    </source>
</evidence>
<organism evidence="14">
    <name type="scientific">uncultured Acidobacteriales bacterium HF0200_23L05</name>
    <dbReference type="NCBI Taxonomy" id="710732"/>
    <lineage>
        <taxon>Bacteria</taxon>
        <taxon>Pseudomonadati</taxon>
        <taxon>Acidobacteriota</taxon>
        <taxon>Terriglobia</taxon>
        <taxon>Terriglobales</taxon>
        <taxon>environmental samples</taxon>
    </lineage>
</organism>
<dbReference type="Gene3D" id="3.20.20.20">
    <property type="entry name" value="Dihydropteroate synthase-like"/>
    <property type="match status" value="1"/>
</dbReference>
<evidence type="ECO:0000256" key="6">
    <source>
        <dbReference type="ARBA" id="ARBA00016919"/>
    </source>
</evidence>
<evidence type="ECO:0000256" key="11">
    <source>
        <dbReference type="ARBA" id="ARBA00030193"/>
    </source>
</evidence>
<feature type="domain" description="Pterin-binding" evidence="13">
    <location>
        <begin position="24"/>
        <end position="278"/>
    </location>
</feature>
<dbReference type="InterPro" id="IPR045031">
    <property type="entry name" value="DHP_synth-like"/>
</dbReference>
<comment type="cofactor">
    <cofactor evidence="2 12">
        <name>Mg(2+)</name>
        <dbReference type="ChEBI" id="CHEBI:18420"/>
    </cofactor>
</comment>
<reference evidence="14" key="1">
    <citation type="journal article" date="2011" name="Environ. Microbiol.">
        <title>Time-series analyses of Monterey Bay coastal microbial picoplankton using a 'genome proxy' microarray.</title>
        <authorList>
            <person name="Rich V.I."/>
            <person name="Pham V.D."/>
            <person name="Eppley J."/>
            <person name="Shi Y."/>
            <person name="DeLong E.F."/>
        </authorList>
    </citation>
    <scope>NUCLEOTIDE SEQUENCE</scope>
</reference>
<evidence type="ECO:0000259" key="13">
    <source>
        <dbReference type="PROSITE" id="PS50972"/>
    </source>
</evidence>
<protein>
    <recommendedName>
        <fullName evidence="6 12">Dihydropteroate synthase</fullName>
        <shortName evidence="12">DHPS</shortName>
        <ecNumber evidence="5 12">2.5.1.15</ecNumber>
    </recommendedName>
    <alternativeName>
        <fullName evidence="11 12">Dihydropteroate pyrophosphorylase</fullName>
    </alternativeName>
</protein>
<sequence>MMAIRKPYSLSLPGGTTLGLGERTRVMGIINVTPDSFADGGDCFVLQRAVDRALELEDAGADILDVGGESTRPGAAPLSVEEELRRVIPVIEQLIKRVGIPISIDSYKGSVAEAALDLGAVIVNDISGLSYDPLLASVISKRGVPVILMHNRGRSQQMYREASYENVGREIVIELRAAIERAVNAGIAREQIVVDPGLGFAKHARHSTAALADLPVLNLLDRPILVGASRKSFLESMLGARSPQDREWGTAGAVAVAAFLGAHIIRVHDVSVHHDVVRVVDTLRSVSVKR</sequence>
<comment type="catalytic activity">
    <reaction evidence="1">
        <text>(7,8-dihydropterin-6-yl)methyl diphosphate + 4-aminobenzoate = 7,8-dihydropteroate + diphosphate</text>
        <dbReference type="Rhea" id="RHEA:19949"/>
        <dbReference type="ChEBI" id="CHEBI:17836"/>
        <dbReference type="ChEBI" id="CHEBI:17839"/>
        <dbReference type="ChEBI" id="CHEBI:33019"/>
        <dbReference type="ChEBI" id="CHEBI:72950"/>
        <dbReference type="EC" id="2.5.1.15"/>
    </reaction>
</comment>
<evidence type="ECO:0000256" key="3">
    <source>
        <dbReference type="ARBA" id="ARBA00004763"/>
    </source>
</evidence>
<evidence type="ECO:0000256" key="12">
    <source>
        <dbReference type="RuleBase" id="RU361205"/>
    </source>
</evidence>
<keyword evidence="7 12" id="KW-0808">Transferase</keyword>
<dbReference type="NCBIfam" id="TIGR01496">
    <property type="entry name" value="DHPS"/>
    <property type="match status" value="1"/>
</dbReference>
<evidence type="ECO:0000256" key="5">
    <source>
        <dbReference type="ARBA" id="ARBA00012458"/>
    </source>
</evidence>
<dbReference type="PROSITE" id="PS00792">
    <property type="entry name" value="DHPS_1"/>
    <property type="match status" value="1"/>
</dbReference>
<dbReference type="EC" id="2.5.1.15" evidence="5 12"/>
<accession>E0XUI2</accession>
<dbReference type="PANTHER" id="PTHR20941">
    <property type="entry name" value="FOLATE SYNTHESIS PROTEINS"/>
    <property type="match status" value="1"/>
</dbReference>
<dbReference type="EMBL" id="GU474881">
    <property type="protein sequence ID" value="ADI18073.1"/>
    <property type="molecule type" value="Genomic_DNA"/>
</dbReference>
<dbReference type="Pfam" id="PF00809">
    <property type="entry name" value="Pterin_bind"/>
    <property type="match status" value="1"/>
</dbReference>
<comment type="similarity">
    <text evidence="4 12">Belongs to the DHPS family.</text>
</comment>
<dbReference type="InterPro" id="IPR006390">
    <property type="entry name" value="DHP_synth_dom"/>
</dbReference>
<dbReference type="FunFam" id="3.20.20.20:FF:000006">
    <property type="entry name" value="Dihydropteroate synthase"/>
    <property type="match status" value="1"/>
</dbReference>
<keyword evidence="8 12" id="KW-0479">Metal-binding</keyword>
<keyword evidence="9 12" id="KW-0460">Magnesium</keyword>
<dbReference type="GO" id="GO:0004156">
    <property type="term" value="F:dihydropteroate synthase activity"/>
    <property type="evidence" value="ECO:0007669"/>
    <property type="project" value="UniProtKB-EC"/>
</dbReference>
<dbReference type="GO" id="GO:0046654">
    <property type="term" value="P:tetrahydrofolate biosynthetic process"/>
    <property type="evidence" value="ECO:0007669"/>
    <property type="project" value="UniProtKB-UniPathway"/>
</dbReference>
<keyword evidence="10 12" id="KW-0289">Folate biosynthesis</keyword>
<dbReference type="GO" id="GO:0046872">
    <property type="term" value="F:metal ion binding"/>
    <property type="evidence" value="ECO:0007669"/>
    <property type="project" value="UniProtKB-KW"/>
</dbReference>
<evidence type="ECO:0000256" key="8">
    <source>
        <dbReference type="ARBA" id="ARBA00022723"/>
    </source>
</evidence>
<dbReference type="InterPro" id="IPR000489">
    <property type="entry name" value="Pterin-binding_dom"/>
</dbReference>
<evidence type="ECO:0000256" key="4">
    <source>
        <dbReference type="ARBA" id="ARBA00009503"/>
    </source>
</evidence>
<proteinExistence type="inferred from homology"/>
<comment type="pathway">
    <text evidence="3 12">Cofactor biosynthesis; tetrahydrofolate biosynthesis; 7,8-dihydrofolate from 2-amino-4-hydroxy-6-hydroxymethyl-7,8-dihydropteridine diphosphate and 4-aminobenzoate: step 1/2.</text>
</comment>
<evidence type="ECO:0000256" key="2">
    <source>
        <dbReference type="ARBA" id="ARBA00001946"/>
    </source>
</evidence>
<evidence type="ECO:0000256" key="7">
    <source>
        <dbReference type="ARBA" id="ARBA00022679"/>
    </source>
</evidence>
<evidence type="ECO:0000256" key="10">
    <source>
        <dbReference type="ARBA" id="ARBA00022909"/>
    </source>
</evidence>
<dbReference type="CDD" id="cd00739">
    <property type="entry name" value="DHPS"/>
    <property type="match status" value="1"/>
</dbReference>
<comment type="function">
    <text evidence="12">Catalyzes the condensation of para-aminobenzoate (pABA) with 6-hydroxymethyl-7,8-dihydropterin diphosphate (DHPt-PP) to form 7,8-dihydropteroate (H2Pte), the immediate precursor of folate derivatives.</text>
</comment>
<dbReference type="InterPro" id="IPR011005">
    <property type="entry name" value="Dihydropteroate_synth-like_sf"/>
</dbReference>
<dbReference type="GO" id="GO:0046656">
    <property type="term" value="P:folic acid biosynthetic process"/>
    <property type="evidence" value="ECO:0007669"/>
    <property type="project" value="UniProtKB-KW"/>
</dbReference>
<dbReference type="AlphaFoldDB" id="E0XUI2"/>
<dbReference type="UniPathway" id="UPA00077">
    <property type="reaction ID" value="UER00156"/>
</dbReference>
<dbReference type="SUPFAM" id="SSF51717">
    <property type="entry name" value="Dihydropteroate synthetase-like"/>
    <property type="match status" value="1"/>
</dbReference>
<dbReference type="PANTHER" id="PTHR20941:SF1">
    <property type="entry name" value="FOLIC ACID SYNTHESIS PROTEIN FOL1"/>
    <property type="match status" value="1"/>
</dbReference>